<sequence length="271" mass="28940">MSGVDGAYASGAPCWFDMTVPSRDTAMAFYGPVLGWTFDGDFYTMCQVRGKPVAAIAEPQPGEPAPEQSNWTVYLATDDCAAALRRVTDAGGQVVKPQEDAMVGWLAIARDTTGGIFALWQGRELSGSQVVDEAGAPCWSEVTSADLPSTVEFYRRVFGYDTEPLEAVPYVTLNSDGRPVAGVFAGADQRPHEGHAAWLAYIPGTRRGEGRGAGGVAWWSGGDSATEFLVRPQRRPGRSRSAPPSWPSSHPPTDLDPGAAHPGQCVPRRRG</sequence>
<dbReference type="Proteomes" id="UP000677457">
    <property type="component" value="Unassembled WGS sequence"/>
</dbReference>
<reference evidence="3 6" key="2">
    <citation type="submission" date="2021-03" db="EMBL/GenBank/DDBJ databases">
        <title>Whole genome shotgun sequence of Salinispora arenicola NBRC 105043.</title>
        <authorList>
            <person name="Komaki H."/>
            <person name="Tamura T."/>
        </authorList>
    </citation>
    <scope>NUCLEOTIDE SEQUENCE [LARGE SCALE GENOMIC DNA]</scope>
    <source>
        <strain evidence="3 6">NBRC 105043</strain>
    </source>
</reference>
<dbReference type="Gene3D" id="3.10.180.10">
    <property type="entry name" value="2,3-Dihydroxybiphenyl 1,2-Dioxygenase, domain 1"/>
    <property type="match status" value="2"/>
</dbReference>
<proteinExistence type="predicted"/>
<dbReference type="InterPro" id="IPR004360">
    <property type="entry name" value="Glyas_Fos-R_dOase_dom"/>
</dbReference>
<keyword evidence="6" id="KW-1185">Reference proteome</keyword>
<name>A0A542XLG3_SALAC</name>
<feature type="domain" description="VOC" evidence="2">
    <location>
        <begin position="12"/>
        <end position="122"/>
    </location>
</feature>
<gene>
    <name evidence="4" type="ORF">FB564_1794</name>
    <name evidence="3" type="ORF">Sar04_42940</name>
</gene>
<dbReference type="PANTHER" id="PTHR33993">
    <property type="entry name" value="GLYOXALASE-RELATED"/>
    <property type="match status" value="1"/>
</dbReference>
<dbReference type="SUPFAM" id="SSF54593">
    <property type="entry name" value="Glyoxalase/Bleomycin resistance protein/Dihydroxybiphenyl dioxygenase"/>
    <property type="match status" value="1"/>
</dbReference>
<protein>
    <recommendedName>
        <fullName evidence="2">VOC domain-containing protein</fullName>
    </recommendedName>
</protein>
<dbReference type="PANTHER" id="PTHR33993:SF14">
    <property type="entry name" value="GB|AAF24581.1"/>
    <property type="match status" value="1"/>
</dbReference>
<evidence type="ECO:0000313" key="3">
    <source>
        <dbReference type="EMBL" id="GIM87558.1"/>
    </source>
</evidence>
<accession>A0A542XLG3</accession>
<comment type="caution">
    <text evidence="4">The sequence shown here is derived from an EMBL/GenBank/DDBJ whole genome shotgun (WGS) entry which is preliminary data.</text>
</comment>
<evidence type="ECO:0000259" key="2">
    <source>
        <dbReference type="PROSITE" id="PS51819"/>
    </source>
</evidence>
<dbReference type="AlphaFoldDB" id="A0A542XLG3"/>
<feature type="region of interest" description="Disordered" evidence="1">
    <location>
        <begin position="231"/>
        <end position="271"/>
    </location>
</feature>
<reference evidence="4 5" key="1">
    <citation type="submission" date="2019-06" db="EMBL/GenBank/DDBJ databases">
        <title>Sequencing the genomes of 1000 actinobacteria strains.</title>
        <authorList>
            <person name="Klenk H.-P."/>
        </authorList>
    </citation>
    <scope>NUCLEOTIDE SEQUENCE [LARGE SCALE GENOMIC DNA]</scope>
    <source>
        <strain evidence="4 5">DSM 44819</strain>
    </source>
</reference>
<dbReference type="InterPro" id="IPR029068">
    <property type="entry name" value="Glyas_Bleomycin-R_OHBP_Dase"/>
</dbReference>
<dbReference type="CDD" id="cd07247">
    <property type="entry name" value="SgaA_N_like"/>
    <property type="match status" value="1"/>
</dbReference>
<evidence type="ECO:0000313" key="4">
    <source>
        <dbReference type="EMBL" id="TQL36684.1"/>
    </source>
</evidence>
<evidence type="ECO:0000313" key="5">
    <source>
        <dbReference type="Proteomes" id="UP000315983"/>
    </source>
</evidence>
<evidence type="ECO:0000256" key="1">
    <source>
        <dbReference type="SAM" id="MobiDB-lite"/>
    </source>
</evidence>
<evidence type="ECO:0000313" key="6">
    <source>
        <dbReference type="Proteomes" id="UP000677457"/>
    </source>
</evidence>
<dbReference type="InterPro" id="IPR037523">
    <property type="entry name" value="VOC_core"/>
</dbReference>
<dbReference type="EMBL" id="VFOL01000001">
    <property type="protein sequence ID" value="TQL36684.1"/>
    <property type="molecule type" value="Genomic_DNA"/>
</dbReference>
<dbReference type="Proteomes" id="UP000315983">
    <property type="component" value="Unassembled WGS sequence"/>
</dbReference>
<dbReference type="PROSITE" id="PS51819">
    <property type="entry name" value="VOC"/>
    <property type="match status" value="1"/>
</dbReference>
<dbReference type="InterPro" id="IPR052164">
    <property type="entry name" value="Anthracycline_SecMetBiosynth"/>
</dbReference>
<dbReference type="EMBL" id="BOQM01000044">
    <property type="protein sequence ID" value="GIM87558.1"/>
    <property type="molecule type" value="Genomic_DNA"/>
</dbReference>
<organism evidence="4 5">
    <name type="scientific">Salinispora arenicola</name>
    <dbReference type="NCBI Taxonomy" id="168697"/>
    <lineage>
        <taxon>Bacteria</taxon>
        <taxon>Bacillati</taxon>
        <taxon>Actinomycetota</taxon>
        <taxon>Actinomycetes</taxon>
        <taxon>Micromonosporales</taxon>
        <taxon>Micromonosporaceae</taxon>
        <taxon>Salinispora</taxon>
    </lineage>
</organism>
<dbReference type="Pfam" id="PF00903">
    <property type="entry name" value="Glyoxalase"/>
    <property type="match status" value="1"/>
</dbReference>